<organism evidence="1 2">
    <name type="scientific">Kluyvera cryocrescens</name>
    <name type="common">Kluyvera citrophila</name>
    <dbReference type="NCBI Taxonomy" id="580"/>
    <lineage>
        <taxon>Bacteria</taxon>
        <taxon>Pseudomonadati</taxon>
        <taxon>Pseudomonadota</taxon>
        <taxon>Gammaproteobacteria</taxon>
        <taxon>Enterobacterales</taxon>
        <taxon>Enterobacteriaceae</taxon>
        <taxon>Kluyvera</taxon>
    </lineage>
</organism>
<dbReference type="Proteomes" id="UP000401081">
    <property type="component" value="Unassembled WGS sequence"/>
</dbReference>
<dbReference type="AlphaFoldDB" id="A0A485AK16"/>
<keyword evidence="2" id="KW-1185">Reference proteome</keyword>
<evidence type="ECO:0000313" key="1">
    <source>
        <dbReference type="EMBL" id="VFS61060.1"/>
    </source>
</evidence>
<gene>
    <name evidence="1" type="ORF">NCTC12993_01745</name>
</gene>
<dbReference type="Gene3D" id="1.20.1600.10">
    <property type="entry name" value="Outer membrane efflux proteins (OEP)"/>
    <property type="match status" value="1"/>
</dbReference>
<protein>
    <submittedName>
        <fullName evidence="1">Efflux transporter, outer membrane factor (OMF) lipoprotein, NodT family</fullName>
    </submittedName>
</protein>
<keyword evidence="1" id="KW-0449">Lipoprotein</keyword>
<dbReference type="SUPFAM" id="SSF56954">
    <property type="entry name" value="Outer membrane efflux proteins (OEP)"/>
    <property type="match status" value="1"/>
</dbReference>
<reference evidence="1 2" key="1">
    <citation type="submission" date="2019-03" db="EMBL/GenBank/DDBJ databases">
        <authorList>
            <consortium name="Pathogen Informatics"/>
        </authorList>
    </citation>
    <scope>NUCLEOTIDE SEQUENCE [LARGE SCALE GENOMIC DNA]</scope>
    <source>
        <strain evidence="1 2">NCTC12993</strain>
    </source>
</reference>
<proteinExistence type="predicted"/>
<accession>A0A485AK16</accession>
<sequence length="80" mass="9237">MSVWSFAPSISLPLFSGGSNMAKLRYAEAEKKGLIATYEKPFRAHLRMWRMRLRVVKPWTSSWMPSANTSLRNSRHLTLP</sequence>
<evidence type="ECO:0000313" key="2">
    <source>
        <dbReference type="Proteomes" id="UP000401081"/>
    </source>
</evidence>
<name>A0A485AK16_KLUCR</name>
<dbReference type="Gene3D" id="2.20.200.10">
    <property type="entry name" value="Outer membrane efflux proteins (OEP)"/>
    <property type="match status" value="1"/>
</dbReference>
<dbReference type="EMBL" id="CAADJD010000015">
    <property type="protein sequence ID" value="VFS61060.1"/>
    <property type="molecule type" value="Genomic_DNA"/>
</dbReference>